<feature type="domain" description="Cytochrome c" evidence="7">
    <location>
        <begin position="154"/>
        <end position="291"/>
    </location>
</feature>
<proteinExistence type="predicted"/>
<keyword evidence="2 4" id="KW-0479">Metal-binding</keyword>
<accession>Q026L5</accession>
<evidence type="ECO:0000256" key="3">
    <source>
        <dbReference type="ARBA" id="ARBA00023004"/>
    </source>
</evidence>
<evidence type="ECO:0000256" key="2">
    <source>
        <dbReference type="ARBA" id="ARBA00022723"/>
    </source>
</evidence>
<dbReference type="AlphaFoldDB" id="Q026L5"/>
<evidence type="ECO:0000313" key="8">
    <source>
        <dbReference type="EMBL" id="ABJ83054.1"/>
    </source>
</evidence>
<evidence type="ECO:0000256" key="4">
    <source>
        <dbReference type="PROSITE-ProRule" id="PRU00433"/>
    </source>
</evidence>
<dbReference type="Gene3D" id="1.10.760.10">
    <property type="entry name" value="Cytochrome c-like domain"/>
    <property type="match status" value="2"/>
</dbReference>
<dbReference type="GO" id="GO:0020037">
    <property type="term" value="F:heme binding"/>
    <property type="evidence" value="ECO:0007669"/>
    <property type="project" value="InterPro"/>
</dbReference>
<dbReference type="InParanoid" id="Q026L5"/>
<feature type="domain" description="Cytochrome c" evidence="7">
    <location>
        <begin position="57"/>
        <end position="136"/>
    </location>
</feature>
<evidence type="ECO:0000256" key="5">
    <source>
        <dbReference type="SAM" id="MobiDB-lite"/>
    </source>
</evidence>
<dbReference type="eggNOG" id="COG2010">
    <property type="taxonomic scope" value="Bacteria"/>
</dbReference>
<dbReference type="PROSITE" id="PS51007">
    <property type="entry name" value="CYTC"/>
    <property type="match status" value="2"/>
</dbReference>
<organism evidence="8">
    <name type="scientific">Solibacter usitatus (strain Ellin6076)</name>
    <dbReference type="NCBI Taxonomy" id="234267"/>
    <lineage>
        <taxon>Bacteria</taxon>
        <taxon>Pseudomonadati</taxon>
        <taxon>Acidobacteriota</taxon>
        <taxon>Terriglobia</taxon>
        <taxon>Bryobacterales</taxon>
        <taxon>Solibacteraceae</taxon>
        <taxon>Candidatus Solibacter</taxon>
    </lineage>
</organism>
<evidence type="ECO:0000259" key="7">
    <source>
        <dbReference type="PROSITE" id="PS51007"/>
    </source>
</evidence>
<evidence type="ECO:0000256" key="6">
    <source>
        <dbReference type="SAM" id="SignalP"/>
    </source>
</evidence>
<dbReference type="Pfam" id="PF13442">
    <property type="entry name" value="Cytochrome_CBB3"/>
    <property type="match status" value="1"/>
</dbReference>
<dbReference type="STRING" id="234267.Acid_2064"/>
<keyword evidence="3 4" id="KW-0408">Iron</keyword>
<feature type="signal peptide" evidence="6">
    <location>
        <begin position="1"/>
        <end position="24"/>
    </location>
</feature>
<feature type="chain" id="PRO_5004163705" evidence="6">
    <location>
        <begin position="25"/>
        <end position="291"/>
    </location>
</feature>
<reference evidence="8" key="1">
    <citation type="submission" date="2006-10" db="EMBL/GenBank/DDBJ databases">
        <title>Complete sequence of Solibacter usitatus Ellin6076.</title>
        <authorList>
            <consortium name="US DOE Joint Genome Institute"/>
            <person name="Copeland A."/>
            <person name="Lucas S."/>
            <person name="Lapidus A."/>
            <person name="Barry K."/>
            <person name="Detter J.C."/>
            <person name="Glavina del Rio T."/>
            <person name="Hammon N."/>
            <person name="Israni S."/>
            <person name="Dalin E."/>
            <person name="Tice H."/>
            <person name="Pitluck S."/>
            <person name="Thompson L.S."/>
            <person name="Brettin T."/>
            <person name="Bruce D."/>
            <person name="Han C."/>
            <person name="Tapia R."/>
            <person name="Gilna P."/>
            <person name="Schmutz J."/>
            <person name="Larimer F."/>
            <person name="Land M."/>
            <person name="Hauser L."/>
            <person name="Kyrpides N."/>
            <person name="Mikhailova N."/>
            <person name="Janssen P.H."/>
            <person name="Kuske C.R."/>
            <person name="Richardson P."/>
        </authorList>
    </citation>
    <scope>NUCLEOTIDE SEQUENCE</scope>
    <source>
        <strain evidence="8">Ellin6076</strain>
    </source>
</reference>
<dbReference type="HOGENOM" id="CLU_057863_0_0_0"/>
<dbReference type="InterPro" id="IPR036909">
    <property type="entry name" value="Cyt_c-like_dom_sf"/>
</dbReference>
<dbReference type="InterPro" id="IPR050597">
    <property type="entry name" value="Cytochrome_c_Oxidase_Subunit"/>
</dbReference>
<dbReference type="EMBL" id="CP000473">
    <property type="protein sequence ID" value="ABJ83054.1"/>
    <property type="molecule type" value="Genomic_DNA"/>
</dbReference>
<protein>
    <submittedName>
        <fullName evidence="8">Cytochrome c, class I</fullName>
    </submittedName>
</protein>
<keyword evidence="1 4" id="KW-0349">Heme</keyword>
<sequence precursor="true">MHQGKTGILISTLWAAMITGTVNAQPPAPAGPQSPAAGRGGGGMRSAYPQRPPADPAAIDRGRGLYSVNCAFCHGSDARGGEGGPNLIRSQMVLDDKNGEGITPTVQNGRPQNGMPKFNFTAAQISDIAAFIHTIPVGGRDPARPAGPINIVVGDATAGKAFFDARCGSCHSATGDLKGIASKTADAKTLQQTWIMPNAGRGGRGGAPVNVPPATVTVTLASGQKMEGRLVRLDDFLVTLSEADGKLRSIPRKGDQPRVEVHDPMQAHLNLLPVYTDKEIHDVTAYLVTLK</sequence>
<name>Q026L5_SOLUE</name>
<dbReference type="PANTHER" id="PTHR33751">
    <property type="entry name" value="CBB3-TYPE CYTOCHROME C OXIDASE SUBUNIT FIXP"/>
    <property type="match status" value="1"/>
</dbReference>
<keyword evidence="6" id="KW-0732">Signal</keyword>
<dbReference type="KEGG" id="sus:Acid_2064"/>
<dbReference type="PANTHER" id="PTHR33751:SF13">
    <property type="entry name" value="CYTOCHROME BC1 COMPLEX CYTOCHROME C SUBUNIT"/>
    <property type="match status" value="1"/>
</dbReference>
<gene>
    <name evidence="8" type="ordered locus">Acid_2064</name>
</gene>
<dbReference type="InterPro" id="IPR009056">
    <property type="entry name" value="Cyt_c-like_dom"/>
</dbReference>
<dbReference type="SUPFAM" id="SSF46626">
    <property type="entry name" value="Cytochrome c"/>
    <property type="match status" value="2"/>
</dbReference>
<evidence type="ECO:0000256" key="1">
    <source>
        <dbReference type="ARBA" id="ARBA00022617"/>
    </source>
</evidence>
<dbReference type="GO" id="GO:0009055">
    <property type="term" value="F:electron transfer activity"/>
    <property type="evidence" value="ECO:0007669"/>
    <property type="project" value="InterPro"/>
</dbReference>
<dbReference type="GO" id="GO:0046872">
    <property type="term" value="F:metal ion binding"/>
    <property type="evidence" value="ECO:0007669"/>
    <property type="project" value="UniProtKB-KW"/>
</dbReference>
<feature type="region of interest" description="Disordered" evidence="5">
    <location>
        <begin position="24"/>
        <end position="57"/>
    </location>
</feature>